<evidence type="ECO:0000259" key="7">
    <source>
        <dbReference type="SMART" id="SM00833"/>
    </source>
</evidence>
<dbReference type="Gene3D" id="3.40.50.300">
    <property type="entry name" value="P-loop containing nucleotide triphosphate hydrolases"/>
    <property type="match status" value="1"/>
</dbReference>
<keyword evidence="8" id="KW-0067">ATP-binding</keyword>
<dbReference type="SUPFAM" id="SSF52540">
    <property type="entry name" value="P-loop containing nucleoside triphosphate hydrolases"/>
    <property type="match status" value="1"/>
</dbReference>
<proteinExistence type="inferred from homology"/>
<dbReference type="InterPro" id="IPR011629">
    <property type="entry name" value="CobW-like_C"/>
</dbReference>
<dbReference type="InterPro" id="IPR036627">
    <property type="entry name" value="CobW-likC_sf"/>
</dbReference>
<dbReference type="SUPFAM" id="SSF90002">
    <property type="entry name" value="Hypothetical protein YjiA, C-terminal domain"/>
    <property type="match status" value="1"/>
</dbReference>
<dbReference type="PANTHER" id="PTHR13748">
    <property type="entry name" value="COBW-RELATED"/>
    <property type="match status" value="1"/>
</dbReference>
<evidence type="ECO:0000256" key="5">
    <source>
        <dbReference type="ARBA" id="ARBA00045658"/>
    </source>
</evidence>
<dbReference type="Pfam" id="PF02492">
    <property type="entry name" value="cobW"/>
    <property type="match status" value="1"/>
</dbReference>
<comment type="catalytic activity">
    <reaction evidence="6">
        <text>GTP + H2O = GDP + phosphate + H(+)</text>
        <dbReference type="Rhea" id="RHEA:19669"/>
        <dbReference type="ChEBI" id="CHEBI:15377"/>
        <dbReference type="ChEBI" id="CHEBI:15378"/>
        <dbReference type="ChEBI" id="CHEBI:37565"/>
        <dbReference type="ChEBI" id="CHEBI:43474"/>
        <dbReference type="ChEBI" id="CHEBI:58189"/>
    </reaction>
    <physiologicalReaction direction="left-to-right" evidence="6">
        <dbReference type="Rhea" id="RHEA:19670"/>
    </physiologicalReaction>
</comment>
<dbReference type="RefSeq" id="WP_069956886.1">
    <property type="nucleotide sequence ID" value="NZ_MCGG01000009.1"/>
</dbReference>
<sequence>MADTTEADPLPTAVAVTVLTGFLGSGKTTLLNHLLNDPDLGKVAVLINEFGDVSIDHLLVEKIDENTVLLESGCVCCSVRSDLVEAMRSLIAKRADGRVPAFERLIIETTGLADPAPIVHTLMSDPLIAGQYRLDGLVCMVDGLLGNATLDSQDEAVKQAAIADRIVISKCDLSHPADLKALQARLGDLNPGAPQICAAHGQVAARALIEAGLFDRNFIAHAAHWLNDEKIKNHAHNHGHNHDPGIRTFVLEADGPIDFMAFQDWLETLLATQGANVLRVKGLLNVKDVDRPIAIHGVQHVFHPPAALASWHGLDQRSRLVFITRNLSEQAVRDTFSAHIPGQLVSK</sequence>
<keyword evidence="1" id="KW-0547">Nucleotide-binding</keyword>
<dbReference type="SMART" id="SM00833">
    <property type="entry name" value="CobW_C"/>
    <property type="match status" value="1"/>
</dbReference>
<name>A0A1E5QAU7_9PROT</name>
<dbReference type="GO" id="GO:0005524">
    <property type="term" value="F:ATP binding"/>
    <property type="evidence" value="ECO:0007669"/>
    <property type="project" value="UniProtKB-KW"/>
</dbReference>
<reference evidence="9" key="1">
    <citation type="submission" date="2016-07" db="EMBL/GenBank/DDBJ databases">
        <authorList>
            <person name="Florea S."/>
            <person name="Webb J.S."/>
            <person name="Jaromczyk J."/>
            <person name="Schardl C.L."/>
        </authorList>
    </citation>
    <scope>NUCLEOTIDE SEQUENCE [LARGE SCALE GENOMIC DNA]</scope>
    <source>
        <strain evidence="9">MV-1</strain>
    </source>
</reference>
<dbReference type="InterPro" id="IPR003495">
    <property type="entry name" value="CobW/HypB/UreG_nucleotide-bd"/>
</dbReference>
<comment type="function">
    <text evidence="5">Zinc chaperone that directly transfers zinc cofactor to target proteins, thereby activating them. Zinc is transferred from the CXCC motif in the GTPase domain to the zinc binding site in target proteins in a process requiring GTP hydrolysis.</text>
</comment>
<dbReference type="Gene3D" id="3.30.1220.10">
    <property type="entry name" value="CobW-like, C-terminal domain"/>
    <property type="match status" value="1"/>
</dbReference>
<gene>
    <name evidence="8" type="ORF">BEN30_04785</name>
</gene>
<organism evidence="8 9">
    <name type="scientific">Magnetovibrio blakemorei</name>
    <dbReference type="NCBI Taxonomy" id="28181"/>
    <lineage>
        <taxon>Bacteria</taxon>
        <taxon>Pseudomonadati</taxon>
        <taxon>Pseudomonadota</taxon>
        <taxon>Alphaproteobacteria</taxon>
        <taxon>Rhodospirillales</taxon>
        <taxon>Magnetovibrionaceae</taxon>
        <taxon>Magnetovibrio</taxon>
    </lineage>
</organism>
<comment type="similarity">
    <text evidence="4">Belongs to the SIMIBI class G3E GTPase family. ZNG1 subfamily.</text>
</comment>
<evidence type="ECO:0000313" key="8">
    <source>
        <dbReference type="EMBL" id="OEJ69032.1"/>
    </source>
</evidence>
<evidence type="ECO:0000313" key="9">
    <source>
        <dbReference type="Proteomes" id="UP000095347"/>
    </source>
</evidence>
<accession>A0A1E5QAU7</accession>
<dbReference type="AlphaFoldDB" id="A0A1E5QAU7"/>
<dbReference type="Proteomes" id="UP000095347">
    <property type="component" value="Unassembled WGS sequence"/>
</dbReference>
<dbReference type="GO" id="GO:0016787">
    <property type="term" value="F:hydrolase activity"/>
    <property type="evidence" value="ECO:0007669"/>
    <property type="project" value="UniProtKB-KW"/>
</dbReference>
<dbReference type="InterPro" id="IPR051316">
    <property type="entry name" value="Zinc-reg_GTPase_activator"/>
</dbReference>
<evidence type="ECO:0000256" key="4">
    <source>
        <dbReference type="ARBA" id="ARBA00034320"/>
    </source>
</evidence>
<dbReference type="EMBL" id="MCGG01000009">
    <property type="protein sequence ID" value="OEJ69032.1"/>
    <property type="molecule type" value="Genomic_DNA"/>
</dbReference>
<evidence type="ECO:0000256" key="2">
    <source>
        <dbReference type="ARBA" id="ARBA00022801"/>
    </source>
</evidence>
<evidence type="ECO:0000256" key="3">
    <source>
        <dbReference type="ARBA" id="ARBA00023186"/>
    </source>
</evidence>
<dbReference type="CDD" id="cd03112">
    <property type="entry name" value="CobW-like"/>
    <property type="match status" value="1"/>
</dbReference>
<evidence type="ECO:0000256" key="1">
    <source>
        <dbReference type="ARBA" id="ARBA00022741"/>
    </source>
</evidence>
<comment type="caution">
    <text evidence="8">The sequence shown here is derived from an EMBL/GenBank/DDBJ whole genome shotgun (WGS) entry which is preliminary data.</text>
</comment>
<dbReference type="STRING" id="28181.BEN30_04785"/>
<feature type="domain" description="CobW C-terminal" evidence="7">
    <location>
        <begin position="246"/>
        <end position="340"/>
    </location>
</feature>
<protein>
    <submittedName>
        <fullName evidence="8">ATP-binding protein</fullName>
    </submittedName>
</protein>
<dbReference type="Pfam" id="PF07683">
    <property type="entry name" value="CobW_C"/>
    <property type="match status" value="1"/>
</dbReference>
<dbReference type="OrthoDB" id="9808822at2"/>
<keyword evidence="9" id="KW-1185">Reference proteome</keyword>
<keyword evidence="3" id="KW-0143">Chaperone</keyword>
<keyword evidence="2" id="KW-0378">Hydrolase</keyword>
<evidence type="ECO:0000256" key="6">
    <source>
        <dbReference type="ARBA" id="ARBA00049117"/>
    </source>
</evidence>
<dbReference type="InterPro" id="IPR027417">
    <property type="entry name" value="P-loop_NTPase"/>
</dbReference>